<proteinExistence type="predicted"/>
<dbReference type="Proteomes" id="UP000706124">
    <property type="component" value="Unassembled WGS sequence"/>
</dbReference>
<gene>
    <name evidence="2" type="ORF">E4U60_007500</name>
</gene>
<comment type="caution">
    <text evidence="2">The sequence shown here is derived from an EMBL/GenBank/DDBJ whole genome shotgun (WGS) entry which is preliminary data.</text>
</comment>
<evidence type="ECO:0000256" key="1">
    <source>
        <dbReference type="SAM" id="MobiDB-lite"/>
    </source>
</evidence>
<name>A0A9P7M400_9HYPO</name>
<dbReference type="InterPro" id="IPR023213">
    <property type="entry name" value="CAT-like_dom_sf"/>
</dbReference>
<reference evidence="2 3" key="1">
    <citation type="journal article" date="2020" name="bioRxiv">
        <title>Whole genome comparisons of ergot fungi reveals the divergence and evolution of species within the genus Claviceps are the result of varying mechanisms driving genome evolution and host range expansion.</title>
        <authorList>
            <person name="Wyka S.A."/>
            <person name="Mondo S.J."/>
            <person name="Liu M."/>
            <person name="Dettman J."/>
            <person name="Nalam V."/>
            <person name="Broders K.D."/>
        </authorList>
    </citation>
    <scope>NUCLEOTIDE SEQUENCE [LARGE SCALE GENOMIC DNA]</scope>
    <source>
        <strain evidence="2 3">CCC 1485</strain>
    </source>
</reference>
<evidence type="ECO:0008006" key="4">
    <source>
        <dbReference type="Google" id="ProtNLM"/>
    </source>
</evidence>
<dbReference type="SUPFAM" id="SSF52777">
    <property type="entry name" value="CoA-dependent acyltransferases"/>
    <property type="match status" value="1"/>
</dbReference>
<protein>
    <recommendedName>
        <fullName evidence="4">Alcohol acetyltransferase</fullName>
    </recommendedName>
</protein>
<evidence type="ECO:0000313" key="2">
    <source>
        <dbReference type="EMBL" id="KAG5929189.1"/>
    </source>
</evidence>
<dbReference type="GO" id="GO:0008080">
    <property type="term" value="F:N-acetyltransferase activity"/>
    <property type="evidence" value="ECO:0007669"/>
    <property type="project" value="TreeGrafter"/>
</dbReference>
<feature type="region of interest" description="Disordered" evidence="1">
    <location>
        <begin position="463"/>
        <end position="508"/>
    </location>
</feature>
<dbReference type="OrthoDB" id="2150604at2759"/>
<organism evidence="2 3">
    <name type="scientific">Claviceps pazoutovae</name>
    <dbReference type="NCBI Taxonomy" id="1649127"/>
    <lineage>
        <taxon>Eukaryota</taxon>
        <taxon>Fungi</taxon>
        <taxon>Dikarya</taxon>
        <taxon>Ascomycota</taxon>
        <taxon>Pezizomycotina</taxon>
        <taxon>Sordariomycetes</taxon>
        <taxon>Hypocreomycetidae</taxon>
        <taxon>Hypocreales</taxon>
        <taxon>Clavicipitaceae</taxon>
        <taxon>Claviceps</taxon>
    </lineage>
</organism>
<dbReference type="Gene3D" id="3.30.559.10">
    <property type="entry name" value="Chloramphenicol acetyltransferase-like domain"/>
    <property type="match status" value="1"/>
</dbReference>
<keyword evidence="3" id="KW-1185">Reference proteome</keyword>
<feature type="compositionally biased region" description="Gly residues" evidence="1">
    <location>
        <begin position="464"/>
        <end position="474"/>
    </location>
</feature>
<dbReference type="AlphaFoldDB" id="A0A9P7M400"/>
<dbReference type="PANTHER" id="PTHR28037:SF1">
    <property type="entry name" value="ALCOHOL O-ACETYLTRANSFERASE 1-RELATED"/>
    <property type="match status" value="1"/>
</dbReference>
<evidence type="ECO:0000313" key="3">
    <source>
        <dbReference type="Proteomes" id="UP000706124"/>
    </source>
</evidence>
<dbReference type="EMBL" id="SRPO01000856">
    <property type="protein sequence ID" value="KAG5929189.1"/>
    <property type="molecule type" value="Genomic_DNA"/>
</dbReference>
<accession>A0A9P7M400</accession>
<dbReference type="Pfam" id="PF07247">
    <property type="entry name" value="AATase"/>
    <property type="match status" value="1"/>
</dbReference>
<dbReference type="PANTHER" id="PTHR28037">
    <property type="entry name" value="ALCOHOL O-ACETYLTRANSFERASE 1-RELATED"/>
    <property type="match status" value="1"/>
</dbReference>
<dbReference type="InterPro" id="IPR052058">
    <property type="entry name" value="Alcohol_O-acetyltransferase"/>
</dbReference>
<dbReference type="InterPro" id="IPR010828">
    <property type="entry name" value="Atf2/Sli1-like"/>
</dbReference>
<sequence length="577" mass="61898">MGATTVSDDVVLRPLQPIELISSSRHHMGLYLSVVLSCRYTSPVSALSESAEVTPSTPTSVSPSSRPTPHITPSLLYAALERLILAQPMLHVGILDQHTNAACFCHIPHVDLAHHVSFSTLHCNSEQEYDEAISALHAQHHDQRFVDVARRPAWRIEVVEAQGEAAQAFSRAGIRAQDVVFAYHHALLDGTSGRMFHEDLLRQLNRLVCEGEAEHDDDLPAAAALLSIPLPPAGLPALQALIPASLSPIFAVKSLWTELAPAMLCSRPPPPWHAAPIDLARPYVTRTIPVSVPRGLLDRLLAACRSHVTSLTGLVHVLTLVSLTARLPAQDAVLFCAATPISLRPYLPRDLHLEGMLSVLVTTHLYDFAAPEITLLRSQLGALSSSSSSSSSSPSPKALTSLIWSLAHDMKTHLTTRTSTLPNNDLTSLLRFVPDWFAYLRKKDGQPRRESWELSNIGVLDLGSGSGSGTGTGTGSVSSPQQQQRKQDNDAAPPSPRHQEKSATPNTPAFTISRAYFTNGAMPVGPPFGLGLASVSGGSLTIGLSWQQGVVPASLMRGLADDLEGLSPGQHILDSAT</sequence>